<protein>
    <submittedName>
        <fullName evidence="2">Uncharacterized protein</fullName>
    </submittedName>
</protein>
<evidence type="ECO:0000313" key="3">
    <source>
        <dbReference type="Proteomes" id="UP000321518"/>
    </source>
</evidence>
<proteinExistence type="predicted"/>
<sequence>MCRLAASDKIAQDASKAISPPGQPNMKSSLALNERSTGWTSATGSTTVFPLSVSTSSQVPNPVELLQDRLRANNDNALARPPPKCVRQTMYRFNEGFSNAVRANMKVPDVF</sequence>
<reference evidence="2 3" key="1">
    <citation type="submission" date="2019-07" db="EMBL/GenBank/DDBJ databases">
        <title>Rhodotorula toruloides NBRC10032 genome sequencing.</title>
        <authorList>
            <person name="Shida Y."/>
            <person name="Takaku H."/>
            <person name="Ogasawara W."/>
            <person name="Mori K."/>
        </authorList>
    </citation>
    <scope>NUCLEOTIDE SEQUENCE [LARGE SCALE GENOMIC DNA]</scope>
    <source>
        <strain evidence="2 3">NBRC10032</strain>
    </source>
</reference>
<feature type="compositionally biased region" description="Polar residues" evidence="1">
    <location>
        <begin position="25"/>
        <end position="35"/>
    </location>
</feature>
<dbReference type="AlphaFoldDB" id="A0A511KFM3"/>
<accession>A0A511KFM3</accession>
<dbReference type="Proteomes" id="UP000321518">
    <property type="component" value="Unassembled WGS sequence"/>
</dbReference>
<evidence type="ECO:0000256" key="1">
    <source>
        <dbReference type="SAM" id="MobiDB-lite"/>
    </source>
</evidence>
<name>A0A511KFM3_RHOTO</name>
<organism evidence="2 3">
    <name type="scientific">Rhodotorula toruloides</name>
    <name type="common">Yeast</name>
    <name type="synonym">Rhodosporidium toruloides</name>
    <dbReference type="NCBI Taxonomy" id="5286"/>
    <lineage>
        <taxon>Eukaryota</taxon>
        <taxon>Fungi</taxon>
        <taxon>Dikarya</taxon>
        <taxon>Basidiomycota</taxon>
        <taxon>Pucciniomycotina</taxon>
        <taxon>Microbotryomycetes</taxon>
        <taxon>Sporidiobolales</taxon>
        <taxon>Sporidiobolaceae</taxon>
        <taxon>Rhodotorula</taxon>
    </lineage>
</organism>
<feature type="region of interest" description="Disordered" evidence="1">
    <location>
        <begin position="1"/>
        <end position="38"/>
    </location>
</feature>
<evidence type="ECO:0000313" key="2">
    <source>
        <dbReference type="EMBL" id="GEM09167.1"/>
    </source>
</evidence>
<comment type="caution">
    <text evidence="2">The sequence shown here is derived from an EMBL/GenBank/DDBJ whole genome shotgun (WGS) entry which is preliminary data.</text>
</comment>
<dbReference type="EMBL" id="BJWK01000007">
    <property type="protein sequence ID" value="GEM09167.1"/>
    <property type="molecule type" value="Genomic_DNA"/>
</dbReference>
<gene>
    <name evidence="2" type="ORF">Rt10032_c07g3184</name>
</gene>